<feature type="modified residue" description="4-aspartylphosphate" evidence="5">
    <location>
        <position position="61"/>
    </location>
</feature>
<dbReference type="PROSITE" id="PS50043">
    <property type="entry name" value="HTH_LUXR_2"/>
    <property type="match status" value="1"/>
</dbReference>
<evidence type="ECO:0000256" key="2">
    <source>
        <dbReference type="ARBA" id="ARBA00023015"/>
    </source>
</evidence>
<dbReference type="Pfam" id="PF00196">
    <property type="entry name" value="GerE"/>
    <property type="match status" value="1"/>
</dbReference>
<reference evidence="8 9" key="1">
    <citation type="submission" date="2024-02" db="EMBL/GenBank/DDBJ databases">
        <title>Haloferula sargassicola NBRC 104335.</title>
        <authorList>
            <person name="Ichikawa N."/>
            <person name="Katano-Makiyama Y."/>
            <person name="Hidaka K."/>
        </authorList>
    </citation>
    <scope>NUCLEOTIDE SEQUENCE [LARGE SCALE GENOMIC DNA]</scope>
    <source>
        <strain evidence="8 9">NBRC 104335</strain>
    </source>
</reference>
<evidence type="ECO:0000313" key="8">
    <source>
        <dbReference type="EMBL" id="GAA5484577.1"/>
    </source>
</evidence>
<evidence type="ECO:0000259" key="6">
    <source>
        <dbReference type="PROSITE" id="PS50043"/>
    </source>
</evidence>
<accession>A0ABP9UUZ8</accession>
<dbReference type="PROSITE" id="PS50110">
    <property type="entry name" value="RESPONSE_REGULATORY"/>
    <property type="match status" value="1"/>
</dbReference>
<dbReference type="SUPFAM" id="SSF46894">
    <property type="entry name" value="C-terminal effector domain of the bipartite response regulators"/>
    <property type="match status" value="1"/>
</dbReference>
<dbReference type="Gene3D" id="3.40.50.2300">
    <property type="match status" value="1"/>
</dbReference>
<feature type="domain" description="Response regulatory" evidence="7">
    <location>
        <begin position="10"/>
        <end position="126"/>
    </location>
</feature>
<dbReference type="InterPro" id="IPR011006">
    <property type="entry name" value="CheY-like_superfamily"/>
</dbReference>
<sequence length="216" mass="23863">MTEIPPNPQTVAIVEDDETLRESLVDIIECSQRWNLVAAFSDATTALEVLGTSPPSVVLMDIQLPGMSGIECVGKLIALHPQVQVMMVTVYDNNDRIFEALAAGASGYLLKRDIPTKLLPALDDLAAGGSPMSGAIARKVVQHFQKEPAENQEPITLTPRETEILNLLVKGFLYKEIAWELSITIETVRTHLHNIYQKLHVRTRTEAVVKYLGHGR</sequence>
<dbReference type="Proteomes" id="UP001476282">
    <property type="component" value="Unassembled WGS sequence"/>
</dbReference>
<evidence type="ECO:0000259" key="7">
    <source>
        <dbReference type="PROSITE" id="PS50110"/>
    </source>
</evidence>
<evidence type="ECO:0000256" key="1">
    <source>
        <dbReference type="ARBA" id="ARBA00022553"/>
    </source>
</evidence>
<dbReference type="PANTHER" id="PTHR43214">
    <property type="entry name" value="TWO-COMPONENT RESPONSE REGULATOR"/>
    <property type="match status" value="1"/>
</dbReference>
<dbReference type="InterPro" id="IPR001789">
    <property type="entry name" value="Sig_transdc_resp-reg_receiver"/>
</dbReference>
<organism evidence="8 9">
    <name type="scientific">Haloferula sargassicola</name>
    <dbReference type="NCBI Taxonomy" id="490096"/>
    <lineage>
        <taxon>Bacteria</taxon>
        <taxon>Pseudomonadati</taxon>
        <taxon>Verrucomicrobiota</taxon>
        <taxon>Verrucomicrobiia</taxon>
        <taxon>Verrucomicrobiales</taxon>
        <taxon>Verrucomicrobiaceae</taxon>
        <taxon>Haloferula</taxon>
    </lineage>
</organism>
<dbReference type="PROSITE" id="PS00622">
    <property type="entry name" value="HTH_LUXR_1"/>
    <property type="match status" value="1"/>
</dbReference>
<keyword evidence="4" id="KW-0804">Transcription</keyword>
<keyword evidence="1 5" id="KW-0597">Phosphoprotein</keyword>
<keyword evidence="2" id="KW-0805">Transcription regulation</keyword>
<dbReference type="InterPro" id="IPR000792">
    <property type="entry name" value="Tscrpt_reg_LuxR_C"/>
</dbReference>
<gene>
    <name evidence="8" type="primary">degU_4</name>
    <name evidence="8" type="ORF">Hsar01_03821</name>
</gene>
<dbReference type="EMBL" id="BAABRI010000029">
    <property type="protein sequence ID" value="GAA5484577.1"/>
    <property type="molecule type" value="Genomic_DNA"/>
</dbReference>
<dbReference type="InterPro" id="IPR039420">
    <property type="entry name" value="WalR-like"/>
</dbReference>
<dbReference type="SMART" id="SM00448">
    <property type="entry name" value="REC"/>
    <property type="match status" value="1"/>
</dbReference>
<evidence type="ECO:0000256" key="4">
    <source>
        <dbReference type="ARBA" id="ARBA00023163"/>
    </source>
</evidence>
<dbReference type="PRINTS" id="PR00038">
    <property type="entry name" value="HTHLUXR"/>
</dbReference>
<evidence type="ECO:0000313" key="9">
    <source>
        <dbReference type="Proteomes" id="UP001476282"/>
    </source>
</evidence>
<protein>
    <submittedName>
        <fullName evidence="8">Transcriptional regulatory protein DegU</fullName>
    </submittedName>
</protein>
<dbReference type="PANTHER" id="PTHR43214:SF41">
    <property type="entry name" value="NITRATE_NITRITE RESPONSE REGULATOR PROTEIN NARP"/>
    <property type="match status" value="1"/>
</dbReference>
<dbReference type="SMART" id="SM00421">
    <property type="entry name" value="HTH_LUXR"/>
    <property type="match status" value="1"/>
</dbReference>
<proteinExistence type="predicted"/>
<dbReference type="InterPro" id="IPR058245">
    <property type="entry name" value="NreC/VraR/RcsB-like_REC"/>
</dbReference>
<keyword evidence="9" id="KW-1185">Reference proteome</keyword>
<dbReference type="RefSeq" id="WP_353568681.1">
    <property type="nucleotide sequence ID" value="NZ_BAABRI010000029.1"/>
</dbReference>
<name>A0ABP9UUZ8_9BACT</name>
<feature type="domain" description="HTH luxR-type" evidence="6">
    <location>
        <begin position="150"/>
        <end position="215"/>
    </location>
</feature>
<dbReference type="SUPFAM" id="SSF52172">
    <property type="entry name" value="CheY-like"/>
    <property type="match status" value="1"/>
</dbReference>
<dbReference type="Pfam" id="PF00072">
    <property type="entry name" value="Response_reg"/>
    <property type="match status" value="1"/>
</dbReference>
<keyword evidence="3" id="KW-0238">DNA-binding</keyword>
<dbReference type="InterPro" id="IPR016032">
    <property type="entry name" value="Sig_transdc_resp-reg_C-effctor"/>
</dbReference>
<evidence type="ECO:0000256" key="5">
    <source>
        <dbReference type="PROSITE-ProRule" id="PRU00169"/>
    </source>
</evidence>
<comment type="caution">
    <text evidence="8">The sequence shown here is derived from an EMBL/GenBank/DDBJ whole genome shotgun (WGS) entry which is preliminary data.</text>
</comment>
<dbReference type="CDD" id="cd06170">
    <property type="entry name" value="LuxR_C_like"/>
    <property type="match status" value="1"/>
</dbReference>
<dbReference type="CDD" id="cd17535">
    <property type="entry name" value="REC_NarL-like"/>
    <property type="match status" value="1"/>
</dbReference>
<evidence type="ECO:0000256" key="3">
    <source>
        <dbReference type="ARBA" id="ARBA00023125"/>
    </source>
</evidence>